<evidence type="ECO:0000259" key="2">
    <source>
        <dbReference type="Pfam" id="PF18818"/>
    </source>
</evidence>
<evidence type="ECO:0000259" key="1">
    <source>
        <dbReference type="Pfam" id="PF08401"/>
    </source>
</evidence>
<dbReference type="Pfam" id="PF08401">
    <property type="entry name" value="ArdcN"/>
    <property type="match status" value="1"/>
</dbReference>
<dbReference type="EMBL" id="JAJAQI010000103">
    <property type="protein sequence ID" value="MCB4825472.1"/>
    <property type="molecule type" value="Genomic_DNA"/>
</dbReference>
<evidence type="ECO:0000313" key="3">
    <source>
        <dbReference type="EMBL" id="MCB4825472.1"/>
    </source>
</evidence>
<gene>
    <name evidence="3" type="ORF">LHA35_27560</name>
</gene>
<keyword evidence="4" id="KW-1185">Reference proteome</keyword>
<comment type="caution">
    <text evidence="3">The sequence shown here is derived from an EMBL/GenBank/DDBJ whole genome shotgun (WGS) entry which is preliminary data.</text>
</comment>
<dbReference type="AlphaFoldDB" id="A0A9X1LDX0"/>
<proteinExistence type="predicted"/>
<feature type="domain" description="N-terminal" evidence="1">
    <location>
        <begin position="12"/>
        <end position="127"/>
    </location>
</feature>
<dbReference type="Pfam" id="PF18818">
    <property type="entry name" value="MPTase-PolyVal"/>
    <property type="match status" value="1"/>
</dbReference>
<dbReference type="Proteomes" id="UP001139311">
    <property type="component" value="Unassembled WGS sequence"/>
</dbReference>
<sequence length="239" mass="26704">MKRFTGSAARVDLYQQVTDAVIAELELGVKPWKRPWKTGGTGLPLRHNGEPYRGINVLVLWMAMAARGYSSPTWMTYRQAAALGGQVRKGERATAVTYTNIFHRQEEMPDGTQEERSIWFLKSYAAFNACQIDGLPSRFYPSGGDAVAAPIERIDAAEVFVANTGAVIRTGGYQATYAPDADIIQMPPREAFVYPEAYYATLAHEMGHYAVSWIMPHGRVRRLLRLLSAMRQFGIIRAL</sequence>
<dbReference type="InterPro" id="IPR041459">
    <property type="entry name" value="MPTase-PolyVal"/>
</dbReference>
<feature type="domain" description="Polyvalent protein metallopeptidase" evidence="2">
    <location>
        <begin position="156"/>
        <end position="210"/>
    </location>
</feature>
<accession>A0A9X1LDX0</accession>
<protein>
    <submittedName>
        <fullName evidence="3">SsDNA-binding domain-containing protein</fullName>
    </submittedName>
</protein>
<dbReference type="InterPro" id="IPR013610">
    <property type="entry name" value="ArdC_N"/>
</dbReference>
<organism evidence="3 4">
    <name type="scientific">Roseicella aerolata</name>
    <dbReference type="NCBI Taxonomy" id="2883479"/>
    <lineage>
        <taxon>Bacteria</taxon>
        <taxon>Pseudomonadati</taxon>
        <taxon>Pseudomonadota</taxon>
        <taxon>Alphaproteobacteria</taxon>
        <taxon>Acetobacterales</taxon>
        <taxon>Roseomonadaceae</taxon>
        <taxon>Roseicella</taxon>
    </lineage>
</organism>
<evidence type="ECO:0000313" key="4">
    <source>
        <dbReference type="Proteomes" id="UP001139311"/>
    </source>
</evidence>
<dbReference type="GO" id="GO:0003697">
    <property type="term" value="F:single-stranded DNA binding"/>
    <property type="evidence" value="ECO:0007669"/>
    <property type="project" value="InterPro"/>
</dbReference>
<dbReference type="RefSeq" id="WP_226614399.1">
    <property type="nucleotide sequence ID" value="NZ_JAJAQI010000103.1"/>
</dbReference>
<reference evidence="3" key="1">
    <citation type="submission" date="2021-10" db="EMBL/GenBank/DDBJ databases">
        <title>Roseicella aerolatum sp. nov., isolated from aerosols of e-waste dismantling site.</title>
        <authorList>
            <person name="Qin T."/>
        </authorList>
    </citation>
    <scope>NUCLEOTIDE SEQUENCE</scope>
    <source>
        <strain evidence="3">GB24</strain>
    </source>
</reference>
<name>A0A9X1LDX0_9PROT</name>